<keyword evidence="1" id="KW-1133">Transmembrane helix</keyword>
<evidence type="ECO:0000313" key="2">
    <source>
        <dbReference type="EMBL" id="AFK44543.1"/>
    </source>
</evidence>
<organism evidence="2">
    <name type="scientific">Lotus japonicus</name>
    <name type="common">Lotus corniculatus var. japonicus</name>
    <dbReference type="NCBI Taxonomy" id="34305"/>
    <lineage>
        <taxon>Eukaryota</taxon>
        <taxon>Viridiplantae</taxon>
        <taxon>Streptophyta</taxon>
        <taxon>Embryophyta</taxon>
        <taxon>Tracheophyta</taxon>
        <taxon>Spermatophyta</taxon>
        <taxon>Magnoliopsida</taxon>
        <taxon>eudicotyledons</taxon>
        <taxon>Gunneridae</taxon>
        <taxon>Pentapetalae</taxon>
        <taxon>rosids</taxon>
        <taxon>fabids</taxon>
        <taxon>Fabales</taxon>
        <taxon>Fabaceae</taxon>
        <taxon>Papilionoideae</taxon>
        <taxon>50 kb inversion clade</taxon>
        <taxon>NPAAA clade</taxon>
        <taxon>Hologalegina</taxon>
        <taxon>robinioid clade</taxon>
        <taxon>Loteae</taxon>
        <taxon>Lotus</taxon>
    </lineage>
</organism>
<keyword evidence="1" id="KW-0812">Transmembrane</keyword>
<dbReference type="AlphaFoldDB" id="I3SWA1"/>
<evidence type="ECO:0000256" key="1">
    <source>
        <dbReference type="SAM" id="Phobius"/>
    </source>
</evidence>
<reference evidence="2" key="1">
    <citation type="submission" date="2012-05" db="EMBL/GenBank/DDBJ databases">
        <authorList>
            <person name="Krishnakumar V."/>
            <person name="Cheung F."/>
            <person name="Xiao Y."/>
            <person name="Chan A."/>
            <person name="Moskal W.A."/>
            <person name="Town C.D."/>
        </authorList>
    </citation>
    <scope>NUCLEOTIDE SEQUENCE</scope>
</reference>
<keyword evidence="1" id="KW-0472">Membrane</keyword>
<name>I3SWA1_LOTJA</name>
<proteinExistence type="evidence at transcript level"/>
<protein>
    <submittedName>
        <fullName evidence="2">Uncharacterized protein</fullName>
    </submittedName>
</protein>
<sequence>MNMNLYVHPEQKLQGVTDYLLLKPSWELEHSFGYFKAVALMLTYYTLPLNDGLLLCWLFYIIGLPLVSVTPPKSKWTRKQSYPPIGKIRCRLLIVSRGSRFWMCRSWRLLRFNLARLIL</sequence>
<feature type="transmembrane region" description="Helical" evidence="1">
    <location>
        <begin position="52"/>
        <end position="70"/>
    </location>
</feature>
<accession>I3SWA1</accession>
<dbReference type="EMBL" id="BT144749">
    <property type="protein sequence ID" value="AFK44543.1"/>
    <property type="molecule type" value="mRNA"/>
</dbReference>